<dbReference type="AlphaFoldDB" id="A0A0H5D317"/>
<organism evidence="2 3">
    <name type="scientific">Phaeobacter italicus</name>
    <dbReference type="NCBI Taxonomy" id="481446"/>
    <lineage>
        <taxon>Bacteria</taxon>
        <taxon>Pseudomonadati</taxon>
        <taxon>Pseudomonadota</taxon>
        <taxon>Alphaproteobacteria</taxon>
        <taxon>Rhodobacterales</taxon>
        <taxon>Roseobacteraceae</taxon>
        <taxon>Phaeobacter</taxon>
    </lineage>
</organism>
<protein>
    <submittedName>
        <fullName evidence="2">Uncharacterized protein</fullName>
    </submittedName>
</protein>
<proteinExistence type="predicted"/>
<keyword evidence="1" id="KW-0472">Membrane</keyword>
<gene>
    <name evidence="2" type="ORF">NIT7321_02389</name>
</gene>
<keyword evidence="3" id="KW-1185">Reference proteome</keyword>
<sequence>MRVIYWGPFVLLTLVLAGIGFRYGVMRQGITETDVITLYAQRYLADHAASGLEGVPRTTDCSARPGNGPWTWLVVTCGVADEHDAALFRYEVNWLGGLIRHSGPTPRLPGAPKT</sequence>
<accession>A0A0H5D317</accession>
<name>A0A0H5D317_9RHOB</name>
<evidence type="ECO:0000313" key="3">
    <source>
        <dbReference type="Proteomes" id="UP000043764"/>
    </source>
</evidence>
<dbReference type="Proteomes" id="UP000043764">
    <property type="component" value="Unassembled WGS sequence"/>
</dbReference>
<dbReference type="STRING" id="481446.NIT7645_00786"/>
<dbReference type="RefSeq" id="WP_050673584.1">
    <property type="nucleotide sequence ID" value="NZ_BSKQ01000001.1"/>
</dbReference>
<reference evidence="3" key="1">
    <citation type="submission" date="2015-05" db="EMBL/GenBank/DDBJ databases">
        <authorList>
            <person name="Rodrigo-Torres Lidia"/>
            <person name="Arahal R.David."/>
        </authorList>
    </citation>
    <scope>NUCLEOTIDE SEQUENCE [LARGE SCALE GENOMIC DNA]</scope>
    <source>
        <strain evidence="3">CECT 7321</strain>
    </source>
</reference>
<feature type="transmembrane region" description="Helical" evidence="1">
    <location>
        <begin position="6"/>
        <end position="25"/>
    </location>
</feature>
<evidence type="ECO:0000256" key="1">
    <source>
        <dbReference type="SAM" id="Phobius"/>
    </source>
</evidence>
<keyword evidence="1" id="KW-1133">Transmembrane helix</keyword>
<dbReference type="EMBL" id="CVRL01000033">
    <property type="protein sequence ID" value="CRL11521.1"/>
    <property type="molecule type" value="Genomic_DNA"/>
</dbReference>
<keyword evidence="1" id="KW-0812">Transmembrane</keyword>
<evidence type="ECO:0000313" key="2">
    <source>
        <dbReference type="EMBL" id="CRL11521.1"/>
    </source>
</evidence>